<evidence type="ECO:0000256" key="2">
    <source>
        <dbReference type="SAM" id="MobiDB-lite"/>
    </source>
</evidence>
<feature type="compositionally biased region" description="Gly residues" evidence="2">
    <location>
        <begin position="64"/>
        <end position="73"/>
    </location>
</feature>
<feature type="compositionally biased region" description="Basic and acidic residues" evidence="2">
    <location>
        <begin position="653"/>
        <end position="665"/>
    </location>
</feature>
<evidence type="ECO:0008006" key="7">
    <source>
        <dbReference type="Google" id="ProtNLM"/>
    </source>
</evidence>
<feature type="domain" description="SURP motif" evidence="3">
    <location>
        <begin position="332"/>
        <end position="377"/>
    </location>
</feature>
<feature type="compositionally biased region" description="Basic and acidic residues" evidence="2">
    <location>
        <begin position="543"/>
        <end position="554"/>
    </location>
</feature>
<dbReference type="PROSITE" id="PS50128">
    <property type="entry name" value="SURP"/>
    <property type="match status" value="1"/>
</dbReference>
<accession>A0A5J5EW34</accession>
<dbReference type="InterPro" id="IPR006569">
    <property type="entry name" value="CID_dom"/>
</dbReference>
<feature type="domain" description="CID" evidence="4">
    <location>
        <begin position="469"/>
        <end position="652"/>
    </location>
</feature>
<evidence type="ECO:0000313" key="5">
    <source>
        <dbReference type="EMBL" id="KAA8905052.1"/>
    </source>
</evidence>
<feature type="region of interest" description="Disordered" evidence="2">
    <location>
        <begin position="438"/>
        <end position="462"/>
    </location>
</feature>
<feature type="region of interest" description="Disordered" evidence="2">
    <location>
        <begin position="1"/>
        <end position="160"/>
    </location>
</feature>
<feature type="compositionally biased region" description="Basic and acidic residues" evidence="2">
    <location>
        <begin position="117"/>
        <end position="126"/>
    </location>
</feature>
<sequence length="814" mass="88914">MSNPRQFPNVRDKLSAPSKKTAFEKARLEAEEKRKREEAETAAVYKDFVASFDEGPSNAPPSGFRGGFRSGGGGRRHFSGARGAAAPPPPALRKRNIGDAFERDDEEEGGVFGGSLTEREKRRLKDGNSGLLAFENSGPAKRRGERYHADDESDSDTAAAHPKPTLLLSSLPPNITKAAITDLLLSSTPLKIDSVRIIPAPPPTGPAQPSTAIRKAASALVTLSQETPISDIDAAVSSLNGRYMGYGFWLGIARHLSSTVAGSTSVGLPVIGTQANPFGAKASRPTGPAGGRGGPHRGGFAPPPSFGGRAQHQSNALQVHVQPPQDLKTLKLIHRTIESLLTHGTEFEALLMSQDSVRNDPKFAWLWDARSPAGVYYRWKLWEIVTGFAIDKQYTPTVEIFDSVAGAVWVPPRKPLKYEWAGSLKDVVEDYDFMSDELDEDDSDDDHHRDDDRSGGLAGGDGKKQKGYLGVLERAKLIHLVSRMPTTTSKVRRGDVGRVMAFAMEHAEGGMGEEVVQILVSNVLKPLALTKAAKATDEDSDEDRDKEKDKEEKPDASAAKIVALWIISDVLSNSSLGVRAAWRYRQLFDTALREKKVFEHLGEIYRESGWGRMKAEKFRRMVVDGVLEGWEKWCIFPQTTFDTFLHAFLHGPEKKDKEKETETEKPLAAAESAEQKSRSHTPTAAPTKSRWKTVDATPSAFDPKAQQQKDDDEGVDGEPMVDDDEDVDGVPMVDDGDEDADGVPMAEAEEPVPENEKQQPEEEEEEEEEKPSLGMGFGGMAGFKMGGPPAASVAGQGMKRKRPKAEDMFADDYD</sequence>
<keyword evidence="6" id="KW-1185">Reference proteome</keyword>
<organism evidence="5 6">
    <name type="scientific">Sphaerosporella brunnea</name>
    <dbReference type="NCBI Taxonomy" id="1250544"/>
    <lineage>
        <taxon>Eukaryota</taxon>
        <taxon>Fungi</taxon>
        <taxon>Dikarya</taxon>
        <taxon>Ascomycota</taxon>
        <taxon>Pezizomycotina</taxon>
        <taxon>Pezizomycetes</taxon>
        <taxon>Pezizales</taxon>
        <taxon>Pyronemataceae</taxon>
        <taxon>Sphaerosporella</taxon>
    </lineage>
</organism>
<name>A0A5J5EW34_9PEZI</name>
<dbReference type="SMART" id="SM00648">
    <property type="entry name" value="SWAP"/>
    <property type="match status" value="1"/>
</dbReference>
<feature type="compositionally biased region" description="Gly residues" evidence="2">
    <location>
        <begin position="288"/>
        <end position="297"/>
    </location>
</feature>
<feature type="region of interest" description="Disordered" evidence="2">
    <location>
        <begin position="532"/>
        <end position="554"/>
    </location>
</feature>
<dbReference type="OrthoDB" id="377209at2759"/>
<dbReference type="InterPro" id="IPR035967">
    <property type="entry name" value="SWAP/Surp_sf"/>
</dbReference>
<feature type="compositionally biased region" description="Acidic residues" evidence="2">
    <location>
        <begin position="710"/>
        <end position="753"/>
    </location>
</feature>
<dbReference type="GO" id="GO:0006396">
    <property type="term" value="P:RNA processing"/>
    <property type="evidence" value="ECO:0007669"/>
    <property type="project" value="InterPro"/>
</dbReference>
<proteinExistence type="predicted"/>
<reference evidence="5 6" key="1">
    <citation type="submission" date="2019-09" db="EMBL/GenBank/DDBJ databases">
        <title>Draft genome of the ectomycorrhizal ascomycete Sphaerosporella brunnea.</title>
        <authorList>
            <consortium name="DOE Joint Genome Institute"/>
            <person name="Benucci G.M."/>
            <person name="Marozzi G."/>
            <person name="Antonielli L."/>
            <person name="Sanchez S."/>
            <person name="Marco P."/>
            <person name="Wang X."/>
            <person name="Falini L.B."/>
            <person name="Barry K."/>
            <person name="Haridas S."/>
            <person name="Lipzen A."/>
            <person name="Labutti K."/>
            <person name="Grigoriev I.V."/>
            <person name="Murat C."/>
            <person name="Martin F."/>
            <person name="Albertini E."/>
            <person name="Donnini D."/>
            <person name="Bonito G."/>
        </authorList>
    </citation>
    <scope>NUCLEOTIDE SEQUENCE [LARGE SCALE GENOMIC DNA]</scope>
    <source>
        <strain evidence="5 6">Sb_GMNB300</strain>
    </source>
</reference>
<evidence type="ECO:0000313" key="6">
    <source>
        <dbReference type="Proteomes" id="UP000326924"/>
    </source>
</evidence>
<dbReference type="SUPFAM" id="SSF109905">
    <property type="entry name" value="Surp module (SWAP domain)"/>
    <property type="match status" value="1"/>
</dbReference>
<dbReference type="InParanoid" id="A0A5J5EW34"/>
<dbReference type="Pfam" id="PF01805">
    <property type="entry name" value="Surp"/>
    <property type="match status" value="1"/>
</dbReference>
<dbReference type="PANTHER" id="PTHR23140">
    <property type="entry name" value="RNA PROCESSING PROTEIN LD23810P"/>
    <property type="match status" value="1"/>
</dbReference>
<comment type="caution">
    <text evidence="5">The sequence shown here is derived from an EMBL/GenBank/DDBJ whole genome shotgun (WGS) entry which is preliminary data.</text>
</comment>
<feature type="compositionally biased region" description="Basic and acidic residues" evidence="2">
    <location>
        <begin position="445"/>
        <end position="454"/>
    </location>
</feature>
<feature type="compositionally biased region" description="Basic and acidic residues" evidence="2">
    <location>
        <begin position="21"/>
        <end position="39"/>
    </location>
</feature>
<dbReference type="InterPro" id="IPR000061">
    <property type="entry name" value="Surp"/>
</dbReference>
<protein>
    <recommendedName>
        <fullName evidence="7">CID domain-containing protein</fullName>
    </recommendedName>
</protein>
<feature type="compositionally biased region" description="Gly residues" evidence="2">
    <location>
        <begin position="775"/>
        <end position="785"/>
    </location>
</feature>
<dbReference type="PANTHER" id="PTHR23140:SF0">
    <property type="entry name" value="U2 SNRNP-ASSOCIATED SURP MOTIF-CONTAINING PROTEIN"/>
    <property type="match status" value="1"/>
</dbReference>
<feature type="region of interest" description="Disordered" evidence="2">
    <location>
        <begin position="277"/>
        <end position="315"/>
    </location>
</feature>
<dbReference type="Gene3D" id="1.10.10.790">
    <property type="entry name" value="Surp module"/>
    <property type="match status" value="1"/>
</dbReference>
<dbReference type="Proteomes" id="UP000326924">
    <property type="component" value="Unassembled WGS sequence"/>
</dbReference>
<dbReference type="InterPro" id="IPR051485">
    <property type="entry name" value="SR-CTD_assoc_factor"/>
</dbReference>
<gene>
    <name evidence="5" type="ORF">FN846DRAFT_779148</name>
</gene>
<dbReference type="Gene3D" id="1.25.40.90">
    <property type="match status" value="1"/>
</dbReference>
<dbReference type="EMBL" id="VXIS01000101">
    <property type="protein sequence ID" value="KAA8905052.1"/>
    <property type="molecule type" value="Genomic_DNA"/>
</dbReference>
<keyword evidence="1" id="KW-0694">RNA-binding</keyword>
<dbReference type="InterPro" id="IPR008942">
    <property type="entry name" value="ENTH_VHS"/>
</dbReference>
<dbReference type="GO" id="GO:0005634">
    <property type="term" value="C:nucleus"/>
    <property type="evidence" value="ECO:0007669"/>
    <property type="project" value="TreeGrafter"/>
</dbReference>
<evidence type="ECO:0000256" key="1">
    <source>
        <dbReference type="ARBA" id="ARBA00022884"/>
    </source>
</evidence>
<feature type="region of interest" description="Disordered" evidence="2">
    <location>
        <begin position="653"/>
        <end position="814"/>
    </location>
</feature>
<dbReference type="AlphaFoldDB" id="A0A5J5EW34"/>
<dbReference type="GO" id="GO:0003723">
    <property type="term" value="F:RNA binding"/>
    <property type="evidence" value="ECO:0007669"/>
    <property type="project" value="UniProtKB-KW"/>
</dbReference>
<evidence type="ECO:0000259" key="3">
    <source>
        <dbReference type="PROSITE" id="PS50128"/>
    </source>
</evidence>
<dbReference type="PROSITE" id="PS51391">
    <property type="entry name" value="CID"/>
    <property type="match status" value="1"/>
</dbReference>
<evidence type="ECO:0000259" key="4">
    <source>
        <dbReference type="PROSITE" id="PS51391"/>
    </source>
</evidence>